<accession>A0A161L924</accession>
<sequence>MYLSKPIFKRILLALIAVVTGSWLLVSCITYKDVNYLQQPNPDVIRYKDSVCFEDYKLQPGDRLSIVVHSLNEETNKLFQGSENMDGASGGGSASDLFTYRVDENGELLFPYVGKVKAMDKTLRDVKDELESRTKNQFGNCYVRVNLANAFFSVIGEGGNGRYPLIKEKLNIFEALAISGDLNSLANRKQIKILRQTQFGTVVKTFDVRSKDIMHTDFYYIQPNDVIYVQKLPSHFFGVTSWSSLLGTVSTTISLLLLGISISKYF</sequence>
<keyword evidence="5" id="KW-1185">Reference proteome</keyword>
<evidence type="ECO:0000313" key="4">
    <source>
        <dbReference type="EMBL" id="GAT63854.1"/>
    </source>
</evidence>
<dbReference type="OrthoDB" id="662756at2"/>
<keyword evidence="2" id="KW-1133">Transmembrane helix</keyword>
<dbReference type="GO" id="GO:0015159">
    <property type="term" value="F:polysaccharide transmembrane transporter activity"/>
    <property type="evidence" value="ECO:0007669"/>
    <property type="project" value="InterPro"/>
</dbReference>
<protein>
    <submittedName>
        <fullName evidence="4">Polysaccharide export outer membrane protein</fullName>
    </submittedName>
</protein>
<dbReference type="EMBL" id="BDCR01000004">
    <property type="protein sequence ID" value="GAT63854.1"/>
    <property type="molecule type" value="Genomic_DNA"/>
</dbReference>
<reference evidence="5" key="1">
    <citation type="submission" date="2016-04" db="EMBL/GenBank/DDBJ databases">
        <title>Draft genome sequence of Paludibacter jiangxiensis strain NM7.</title>
        <authorList>
            <person name="Qiu Y."/>
            <person name="Matsuura N."/>
            <person name="Ohashi A."/>
            <person name="Tourlousse M.D."/>
            <person name="Sekiguchi Y."/>
        </authorList>
    </citation>
    <scope>NUCLEOTIDE SEQUENCE [LARGE SCALE GENOMIC DNA]</scope>
    <source>
        <strain evidence="5">NM7</strain>
    </source>
</reference>
<organism evidence="4 5">
    <name type="scientific">Paludibacter jiangxiensis</name>
    <dbReference type="NCBI Taxonomy" id="681398"/>
    <lineage>
        <taxon>Bacteria</taxon>
        <taxon>Pseudomonadati</taxon>
        <taxon>Bacteroidota</taxon>
        <taxon>Bacteroidia</taxon>
        <taxon>Bacteroidales</taxon>
        <taxon>Paludibacteraceae</taxon>
        <taxon>Paludibacter</taxon>
    </lineage>
</organism>
<dbReference type="PROSITE" id="PS51257">
    <property type="entry name" value="PROKAR_LIPOPROTEIN"/>
    <property type="match status" value="1"/>
</dbReference>
<dbReference type="Proteomes" id="UP000076586">
    <property type="component" value="Unassembled WGS sequence"/>
</dbReference>
<dbReference type="InterPro" id="IPR049712">
    <property type="entry name" value="Poly_export"/>
</dbReference>
<comment type="caution">
    <text evidence="4">The sequence shown here is derived from an EMBL/GenBank/DDBJ whole genome shotgun (WGS) entry which is preliminary data.</text>
</comment>
<evidence type="ECO:0000256" key="2">
    <source>
        <dbReference type="SAM" id="Phobius"/>
    </source>
</evidence>
<feature type="transmembrane region" description="Helical" evidence="2">
    <location>
        <begin position="242"/>
        <end position="262"/>
    </location>
</feature>
<feature type="domain" description="Polysaccharide export protein N-terminal" evidence="3">
    <location>
        <begin position="54"/>
        <end position="147"/>
    </location>
</feature>
<gene>
    <name evidence="4" type="ORF">PJIAN_4396</name>
</gene>
<proteinExistence type="predicted"/>
<keyword evidence="2" id="KW-0472">Membrane</keyword>
<evidence type="ECO:0000259" key="3">
    <source>
        <dbReference type="Pfam" id="PF02563"/>
    </source>
</evidence>
<dbReference type="Gene3D" id="3.10.560.10">
    <property type="entry name" value="Outer membrane lipoprotein wza domain like"/>
    <property type="match status" value="1"/>
</dbReference>
<reference evidence="5" key="2">
    <citation type="journal article" date="2017" name="Genome Announc.">
        <title>Draft genome sequence of Paludibacter jiangxiensis NM7(T), a propionate-producing fermentative bacterium.</title>
        <authorList>
            <person name="Qiu Y.-L."/>
            <person name="Tourlousse D.M."/>
            <person name="Matsuura N."/>
            <person name="Ohashi A."/>
            <person name="Sekiguchi Y."/>
        </authorList>
    </citation>
    <scope>NUCLEOTIDE SEQUENCE [LARGE SCALE GENOMIC DNA]</scope>
    <source>
        <strain evidence="5">NM7</strain>
    </source>
</reference>
<evidence type="ECO:0000313" key="5">
    <source>
        <dbReference type="Proteomes" id="UP000076586"/>
    </source>
</evidence>
<dbReference type="Gene3D" id="3.30.1950.10">
    <property type="entry name" value="wza like domain"/>
    <property type="match status" value="1"/>
</dbReference>
<evidence type="ECO:0000256" key="1">
    <source>
        <dbReference type="ARBA" id="ARBA00022729"/>
    </source>
</evidence>
<name>A0A161L924_9BACT</name>
<dbReference type="InterPro" id="IPR003715">
    <property type="entry name" value="Poly_export_N"/>
</dbReference>
<dbReference type="PANTHER" id="PTHR33619">
    <property type="entry name" value="POLYSACCHARIDE EXPORT PROTEIN GFCE-RELATED"/>
    <property type="match status" value="1"/>
</dbReference>
<keyword evidence="1" id="KW-0732">Signal</keyword>
<dbReference type="STRING" id="681398.PJIAN_4396"/>
<dbReference type="Pfam" id="PF02563">
    <property type="entry name" value="Poly_export"/>
    <property type="match status" value="1"/>
</dbReference>
<dbReference type="PANTHER" id="PTHR33619:SF3">
    <property type="entry name" value="POLYSACCHARIDE EXPORT PROTEIN GFCE-RELATED"/>
    <property type="match status" value="1"/>
</dbReference>
<keyword evidence="2" id="KW-0812">Transmembrane</keyword>
<dbReference type="AlphaFoldDB" id="A0A161L924"/>